<feature type="domain" description="FAD/NAD(P)-binding" evidence="2">
    <location>
        <begin position="4"/>
        <end position="294"/>
    </location>
</feature>
<dbReference type="PRINTS" id="PR00419">
    <property type="entry name" value="ADXRDTASE"/>
</dbReference>
<accession>A0ABV7G4R9</accession>
<sequence>MKPDAIIVGAGPAGLSAARVLALAGRRVLVLERNPEPGGLPRFAAHLGWGMLDFHRLWLGPRYARALVEAASAAEIRTHASVIALHPGGGLEVSLPGGRERFSAGAVLLAAGIREMPRAARLLPGTRPWGVISTGAFQEMVHAGGMRPFRRPVVLGTELVAFSALLTARHAGIRPAAMIEEADRITARRPGDWIARHVLGVPVFTGTRLLGIEGKQRVEAIRVAGPRGEQRIECDGIVLSGRFVPEAALARNGHLVVDPATQGPAIDNHFRCSDPAFFAAGNMLRAVEHSGAAALEGRTAGLAMLKALEGRLPAGNGIPVEAAGELRYVFPQRLLPGDALLRLQARSARAIRGMLRVMVDGRTVQSREIRVLPERRITLRLPPDLVRGAGSVRVELS</sequence>
<dbReference type="SUPFAM" id="SSF51905">
    <property type="entry name" value="FAD/NAD(P)-binding domain"/>
    <property type="match status" value="1"/>
</dbReference>
<dbReference type="Proteomes" id="UP001595593">
    <property type="component" value="Unassembled WGS sequence"/>
</dbReference>
<dbReference type="InterPro" id="IPR036188">
    <property type="entry name" value="FAD/NAD-bd_sf"/>
</dbReference>
<organism evidence="3 4">
    <name type="scientific">Teichococcus globiformis</name>
    <dbReference type="NCBI Taxonomy" id="2307229"/>
    <lineage>
        <taxon>Bacteria</taxon>
        <taxon>Pseudomonadati</taxon>
        <taxon>Pseudomonadota</taxon>
        <taxon>Alphaproteobacteria</taxon>
        <taxon>Acetobacterales</taxon>
        <taxon>Roseomonadaceae</taxon>
        <taxon>Roseomonas</taxon>
    </lineage>
</organism>
<evidence type="ECO:0000256" key="1">
    <source>
        <dbReference type="ARBA" id="ARBA00023002"/>
    </source>
</evidence>
<protein>
    <submittedName>
        <fullName evidence="3">NAD(P)/FAD-dependent oxidoreductase</fullName>
    </submittedName>
</protein>
<proteinExistence type="predicted"/>
<evidence type="ECO:0000259" key="2">
    <source>
        <dbReference type="Pfam" id="PF07992"/>
    </source>
</evidence>
<dbReference type="InterPro" id="IPR023753">
    <property type="entry name" value="FAD/NAD-binding_dom"/>
</dbReference>
<dbReference type="RefSeq" id="WP_379599810.1">
    <property type="nucleotide sequence ID" value="NZ_JBHRTN010000029.1"/>
</dbReference>
<keyword evidence="4" id="KW-1185">Reference proteome</keyword>
<dbReference type="EMBL" id="JBHRTN010000029">
    <property type="protein sequence ID" value="MFC3127697.1"/>
    <property type="molecule type" value="Genomic_DNA"/>
</dbReference>
<evidence type="ECO:0000313" key="3">
    <source>
        <dbReference type="EMBL" id="MFC3127697.1"/>
    </source>
</evidence>
<dbReference type="PANTHER" id="PTHR42949">
    <property type="entry name" value="ANAEROBIC GLYCEROL-3-PHOSPHATE DEHYDROGENASE SUBUNIT B"/>
    <property type="match status" value="1"/>
</dbReference>
<dbReference type="InterPro" id="IPR051691">
    <property type="entry name" value="Metab_Enz_Cyan_OpOx_G3PDH"/>
</dbReference>
<keyword evidence="1" id="KW-0560">Oxidoreductase</keyword>
<evidence type="ECO:0000313" key="4">
    <source>
        <dbReference type="Proteomes" id="UP001595593"/>
    </source>
</evidence>
<dbReference type="Pfam" id="PF07992">
    <property type="entry name" value="Pyr_redox_2"/>
    <property type="match status" value="1"/>
</dbReference>
<name>A0ABV7G4R9_9PROT</name>
<reference evidence="4" key="1">
    <citation type="journal article" date="2019" name="Int. J. Syst. Evol. Microbiol.">
        <title>The Global Catalogue of Microorganisms (GCM) 10K type strain sequencing project: providing services to taxonomists for standard genome sequencing and annotation.</title>
        <authorList>
            <consortium name="The Broad Institute Genomics Platform"/>
            <consortium name="The Broad Institute Genome Sequencing Center for Infectious Disease"/>
            <person name="Wu L."/>
            <person name="Ma J."/>
        </authorList>
    </citation>
    <scope>NUCLEOTIDE SEQUENCE [LARGE SCALE GENOMIC DNA]</scope>
    <source>
        <strain evidence="4">KCTC 52094</strain>
    </source>
</reference>
<comment type="caution">
    <text evidence="3">The sequence shown here is derived from an EMBL/GenBank/DDBJ whole genome shotgun (WGS) entry which is preliminary data.</text>
</comment>
<dbReference type="PANTHER" id="PTHR42949:SF3">
    <property type="entry name" value="ANAEROBIC GLYCEROL-3-PHOSPHATE DEHYDROGENASE SUBUNIT B"/>
    <property type="match status" value="1"/>
</dbReference>
<dbReference type="Gene3D" id="3.50.50.60">
    <property type="entry name" value="FAD/NAD(P)-binding domain"/>
    <property type="match status" value="2"/>
</dbReference>
<gene>
    <name evidence="3" type="ORF">ACFOD4_21750</name>
</gene>